<proteinExistence type="predicted"/>
<dbReference type="AlphaFoldDB" id="A0A067PUD5"/>
<keyword evidence="2" id="KW-1185">Reference proteome</keyword>
<accession>A0A067PUD5</accession>
<gene>
    <name evidence="1" type="ORF">JAAARDRAFT_46865</name>
</gene>
<organism evidence="1 2">
    <name type="scientific">Jaapia argillacea MUCL 33604</name>
    <dbReference type="NCBI Taxonomy" id="933084"/>
    <lineage>
        <taxon>Eukaryota</taxon>
        <taxon>Fungi</taxon>
        <taxon>Dikarya</taxon>
        <taxon>Basidiomycota</taxon>
        <taxon>Agaricomycotina</taxon>
        <taxon>Agaricomycetes</taxon>
        <taxon>Agaricomycetidae</taxon>
        <taxon>Jaapiales</taxon>
        <taxon>Jaapiaceae</taxon>
        <taxon>Jaapia</taxon>
    </lineage>
</organism>
<reference evidence="2" key="1">
    <citation type="journal article" date="2014" name="Proc. Natl. Acad. Sci. U.S.A.">
        <title>Extensive sampling of basidiomycete genomes demonstrates inadequacy of the white-rot/brown-rot paradigm for wood decay fungi.</title>
        <authorList>
            <person name="Riley R."/>
            <person name="Salamov A.A."/>
            <person name="Brown D.W."/>
            <person name="Nagy L.G."/>
            <person name="Floudas D."/>
            <person name="Held B.W."/>
            <person name="Levasseur A."/>
            <person name="Lombard V."/>
            <person name="Morin E."/>
            <person name="Otillar R."/>
            <person name="Lindquist E.A."/>
            <person name="Sun H."/>
            <person name="LaButti K.M."/>
            <person name="Schmutz J."/>
            <person name="Jabbour D."/>
            <person name="Luo H."/>
            <person name="Baker S.E."/>
            <person name="Pisabarro A.G."/>
            <person name="Walton J.D."/>
            <person name="Blanchette R.A."/>
            <person name="Henrissat B."/>
            <person name="Martin F."/>
            <person name="Cullen D."/>
            <person name="Hibbett D.S."/>
            <person name="Grigoriev I.V."/>
        </authorList>
    </citation>
    <scope>NUCLEOTIDE SEQUENCE [LARGE SCALE GENOMIC DNA]</scope>
    <source>
        <strain evidence="2">MUCL 33604</strain>
    </source>
</reference>
<protein>
    <recommendedName>
        <fullName evidence="3">BTB domain-containing protein</fullName>
    </recommendedName>
</protein>
<sequence>MASRKMCLFGVQISGTPMDRLCYRGQHSFEFTWASSRSTLGSSRICSRYHRQPRPPPSYKYEGCPLIAVHDTSDDWRHYLKAIYTRSYFRPGRPAKFEVVAAIARLSTKYDSPYLRQRVIDHLMSTFPADLAGWARRDKLRLIPPLEGGFGPTLNAYLPLATSCNIRIIIPPLYWEQMHKTRSRATEDVAGPETFARWCLGHASEAGSSLGFCRECSKSIEEAIQEGYAKVWEKLPEYFGFPGWETLKAEASVFDESSLEE</sequence>
<dbReference type="OrthoDB" id="3893071at2759"/>
<evidence type="ECO:0000313" key="2">
    <source>
        <dbReference type="Proteomes" id="UP000027265"/>
    </source>
</evidence>
<name>A0A067PUD5_9AGAM</name>
<dbReference type="HOGENOM" id="CLU_1065831_0_0_1"/>
<evidence type="ECO:0008006" key="3">
    <source>
        <dbReference type="Google" id="ProtNLM"/>
    </source>
</evidence>
<dbReference type="Proteomes" id="UP000027265">
    <property type="component" value="Unassembled WGS sequence"/>
</dbReference>
<dbReference type="EMBL" id="KL197717">
    <property type="protein sequence ID" value="KDQ58369.1"/>
    <property type="molecule type" value="Genomic_DNA"/>
</dbReference>
<evidence type="ECO:0000313" key="1">
    <source>
        <dbReference type="EMBL" id="KDQ58369.1"/>
    </source>
</evidence>
<dbReference type="InParanoid" id="A0A067PUD5"/>